<name>A0A840Y2Y4_9PROT</name>
<dbReference type="Proteomes" id="UP000562254">
    <property type="component" value="Unassembled WGS sequence"/>
</dbReference>
<evidence type="ECO:0000313" key="1">
    <source>
        <dbReference type="EMBL" id="MBB5688234.1"/>
    </source>
</evidence>
<organism evidence="1 2">
    <name type="scientific">Neoroseomonas alkaliterrae</name>
    <dbReference type="NCBI Taxonomy" id="1452450"/>
    <lineage>
        <taxon>Bacteria</taxon>
        <taxon>Pseudomonadati</taxon>
        <taxon>Pseudomonadota</taxon>
        <taxon>Alphaproteobacteria</taxon>
        <taxon>Acetobacterales</taxon>
        <taxon>Acetobacteraceae</taxon>
        <taxon>Neoroseomonas</taxon>
    </lineage>
</organism>
<dbReference type="AlphaFoldDB" id="A0A840Y2Y4"/>
<accession>A0A840Y2Y4</accession>
<sequence length="333" mass="34829">MTLPFVPMAEIRRGGIVESLHHGAAVVADAEGRVLLSWGDPRFVTFPRSSLKPFQAIPLVETGAADAAGLTEEHLALACASHAAEDFQVALVRGWLERLGLTESALVCGPDMPRGQADQAKVWRTGGDRSRVFHNCSGKHCGFLTLSKHIGAPIAGYDDPAHPAQRLYLEAFSELLGEDAARLPRGVDGCGLPALALPIAAMARAAARWAAAKVATEARRAAIRRLQAAIRAYPDHLSGRGSATGQVVRATQGRVLLKGGAEGYVVGFVPDRGLGIAVKLADGATRAKMGVFVAILGRLGLVEAADALAAAVEGEIRDSNGKPVGAVRVVLPE</sequence>
<dbReference type="EMBL" id="JACIJE010000001">
    <property type="protein sequence ID" value="MBB5688234.1"/>
    <property type="molecule type" value="Genomic_DNA"/>
</dbReference>
<dbReference type="PANTHER" id="PTHR42110">
    <property type="entry name" value="L-ASPARAGINASE, PUTATIVE (AFU_ORTHOLOGUE AFUA_3G11890)-RELATED"/>
    <property type="match status" value="1"/>
</dbReference>
<dbReference type="Pfam" id="PF06089">
    <property type="entry name" value="Asparaginase_II"/>
    <property type="match status" value="1"/>
</dbReference>
<proteinExistence type="predicted"/>
<keyword evidence="2" id="KW-1185">Reference proteome</keyword>
<protein>
    <submittedName>
        <fullName evidence="1">L-asparaginase II</fullName>
    </submittedName>
</protein>
<reference evidence="1 2" key="1">
    <citation type="submission" date="2020-08" db="EMBL/GenBank/DDBJ databases">
        <title>Genomic Encyclopedia of Type Strains, Phase IV (KMG-IV): sequencing the most valuable type-strain genomes for metagenomic binning, comparative biology and taxonomic classification.</title>
        <authorList>
            <person name="Goeker M."/>
        </authorList>
    </citation>
    <scope>NUCLEOTIDE SEQUENCE [LARGE SCALE GENOMIC DNA]</scope>
    <source>
        <strain evidence="1 2">DSM 25895</strain>
    </source>
</reference>
<comment type="caution">
    <text evidence="1">The sequence shown here is derived from an EMBL/GenBank/DDBJ whole genome shotgun (WGS) entry which is preliminary data.</text>
</comment>
<gene>
    <name evidence="1" type="ORF">FHS88_000344</name>
</gene>
<dbReference type="RefSeq" id="WP_184480669.1">
    <property type="nucleotide sequence ID" value="NZ_JAAEDJ010000039.1"/>
</dbReference>
<dbReference type="InterPro" id="IPR010349">
    <property type="entry name" value="Asparaginase_II"/>
</dbReference>
<evidence type="ECO:0000313" key="2">
    <source>
        <dbReference type="Proteomes" id="UP000562254"/>
    </source>
</evidence>
<dbReference type="PANTHER" id="PTHR42110:SF1">
    <property type="entry name" value="L-ASPARAGINASE, PUTATIVE (AFU_ORTHOLOGUE AFUA_3G11890)-RELATED"/>
    <property type="match status" value="1"/>
</dbReference>